<dbReference type="Pfam" id="PF14907">
    <property type="entry name" value="NTP_transf_5"/>
    <property type="match status" value="1"/>
</dbReference>
<evidence type="ECO:0000313" key="2">
    <source>
        <dbReference type="Proteomes" id="UP000291933"/>
    </source>
</evidence>
<dbReference type="AlphaFoldDB" id="A0A4Q9KMG8"/>
<protein>
    <submittedName>
        <fullName evidence="1">2-nitropropane dioxygenase</fullName>
    </submittedName>
</protein>
<gene>
    <name evidence="1" type="ORF">ET996_04695</name>
</gene>
<dbReference type="OrthoDB" id="3782133at2"/>
<keyword evidence="1" id="KW-0560">Oxidoreductase</keyword>
<sequence length="285" mass="30783">MQAIADSCGADILHIKGAAVDASLLPTRPEAPADASAEERALPRLSADADILVRPEHLKRFQAALRRHGWQRKTRLYSGGAVEHSEDWSHPELGGADVHIRFPGIRVTPERAFAALWSERQSRDIAGRPCPAPSVDAQRLLLLLHAARNGGPASADVGPPWTNATTAIQGRVRMLAVAFGADVALAGATGRLDEFAHRPEYDLWRLLGQPDADVFDLWVAFVKAAPTALDRVRAILYSIHPKSDRVDHQVGHPANAAEVLRAQASRLGRGALGVIRLARRGATAR</sequence>
<accession>A0A4Q9KMG8</accession>
<keyword evidence="2" id="KW-1185">Reference proteome</keyword>
<dbReference type="GO" id="GO:0051213">
    <property type="term" value="F:dioxygenase activity"/>
    <property type="evidence" value="ECO:0007669"/>
    <property type="project" value="UniProtKB-KW"/>
</dbReference>
<dbReference type="EMBL" id="SDMR01000003">
    <property type="protein sequence ID" value="TBT95766.1"/>
    <property type="molecule type" value="Genomic_DNA"/>
</dbReference>
<name>A0A4Q9KMG8_PROTD</name>
<keyword evidence="1" id="KW-0223">Dioxygenase</keyword>
<reference evidence="1 2" key="1">
    <citation type="submission" date="2019-01" db="EMBL/GenBank/DDBJ databases">
        <title>Lactibacter flavus gen. nov., sp. nov., a novel bacterium of the family Propionibacteriaceae isolated from raw milk and dairy products.</title>
        <authorList>
            <person name="Huptas C."/>
            <person name="Wenning M."/>
            <person name="Breitenwieser F."/>
            <person name="Doll E."/>
            <person name="Von Neubeck M."/>
            <person name="Busse H.-J."/>
            <person name="Scherer S."/>
        </authorList>
    </citation>
    <scope>NUCLEOTIDE SEQUENCE [LARGE SCALE GENOMIC DNA]</scope>
    <source>
        <strain evidence="1 2">DSM 22130</strain>
    </source>
</reference>
<organism evidence="1 2">
    <name type="scientific">Propioniciclava tarda</name>
    <dbReference type="NCBI Taxonomy" id="433330"/>
    <lineage>
        <taxon>Bacteria</taxon>
        <taxon>Bacillati</taxon>
        <taxon>Actinomycetota</taxon>
        <taxon>Actinomycetes</taxon>
        <taxon>Propionibacteriales</taxon>
        <taxon>Propionibacteriaceae</taxon>
        <taxon>Propioniciclava</taxon>
    </lineage>
</organism>
<dbReference type="InterPro" id="IPR039498">
    <property type="entry name" value="NTP_transf_5"/>
</dbReference>
<proteinExistence type="predicted"/>
<evidence type="ECO:0000313" key="1">
    <source>
        <dbReference type="EMBL" id="TBT95766.1"/>
    </source>
</evidence>
<dbReference type="Proteomes" id="UP000291933">
    <property type="component" value="Unassembled WGS sequence"/>
</dbReference>
<comment type="caution">
    <text evidence="1">The sequence shown here is derived from an EMBL/GenBank/DDBJ whole genome shotgun (WGS) entry which is preliminary data.</text>
</comment>